<organism evidence="2 3">
    <name type="scientific">Nocardioides yefusunii</name>
    <dbReference type="NCBI Taxonomy" id="2500546"/>
    <lineage>
        <taxon>Bacteria</taxon>
        <taxon>Bacillati</taxon>
        <taxon>Actinomycetota</taxon>
        <taxon>Actinomycetes</taxon>
        <taxon>Propionibacteriales</taxon>
        <taxon>Nocardioidaceae</taxon>
        <taxon>Nocardioides</taxon>
    </lineage>
</organism>
<sequence length="246" mass="26977">MLRRARRVGLLAVGLALVGGVVPGAMAAEPQPFDVSLYSEDVRASSTKCRRIDVALEHTGVDIDEFTARVGLWRGGKRLDTLYFQDEGNSSLLYEDYLWCPYIDGPGTFTWGPTRVTWAGASQNWAEEGRSYKRGSFTDSSTVAFVAKQDQRAKLLRATKSRGRITLSAKFRYFDIGTARWERSPGGSGVALQRKTKKGWKKLGAGKIDASGVVTVTGAAASGKATYRLLQRGTERTWSATVQAKR</sequence>
<dbReference type="RefSeq" id="WP_128219379.1">
    <property type="nucleotide sequence ID" value="NZ_SAYL01000001.1"/>
</dbReference>
<name>A0ABW1QU58_9ACTN</name>
<dbReference type="Proteomes" id="UP001596098">
    <property type="component" value="Unassembled WGS sequence"/>
</dbReference>
<evidence type="ECO:0000256" key="1">
    <source>
        <dbReference type="SAM" id="SignalP"/>
    </source>
</evidence>
<reference evidence="3" key="1">
    <citation type="journal article" date="2019" name="Int. J. Syst. Evol. Microbiol.">
        <title>The Global Catalogue of Microorganisms (GCM) 10K type strain sequencing project: providing services to taxonomists for standard genome sequencing and annotation.</title>
        <authorList>
            <consortium name="The Broad Institute Genomics Platform"/>
            <consortium name="The Broad Institute Genome Sequencing Center for Infectious Disease"/>
            <person name="Wu L."/>
            <person name="Ma J."/>
        </authorList>
    </citation>
    <scope>NUCLEOTIDE SEQUENCE [LARGE SCALE GENOMIC DNA]</scope>
    <source>
        <strain evidence="3">DFY28</strain>
    </source>
</reference>
<keyword evidence="3" id="KW-1185">Reference proteome</keyword>
<keyword evidence="1" id="KW-0732">Signal</keyword>
<accession>A0ABW1QU58</accession>
<evidence type="ECO:0000313" key="3">
    <source>
        <dbReference type="Proteomes" id="UP001596098"/>
    </source>
</evidence>
<dbReference type="EMBL" id="JBHSQI010000002">
    <property type="protein sequence ID" value="MFC6153006.1"/>
    <property type="molecule type" value="Genomic_DNA"/>
</dbReference>
<proteinExistence type="predicted"/>
<evidence type="ECO:0000313" key="2">
    <source>
        <dbReference type="EMBL" id="MFC6153006.1"/>
    </source>
</evidence>
<feature type="signal peptide" evidence="1">
    <location>
        <begin position="1"/>
        <end position="27"/>
    </location>
</feature>
<feature type="chain" id="PRO_5045299370" evidence="1">
    <location>
        <begin position="28"/>
        <end position="246"/>
    </location>
</feature>
<gene>
    <name evidence="2" type="ORF">ACFPWU_04940</name>
</gene>
<comment type="caution">
    <text evidence="2">The sequence shown here is derived from an EMBL/GenBank/DDBJ whole genome shotgun (WGS) entry which is preliminary data.</text>
</comment>
<protein>
    <submittedName>
        <fullName evidence="2">Uncharacterized protein</fullName>
    </submittedName>
</protein>